<dbReference type="NCBIfam" id="TIGR01443">
    <property type="entry name" value="intein_Cterm"/>
    <property type="match status" value="1"/>
</dbReference>
<evidence type="ECO:0000256" key="2">
    <source>
        <dbReference type="ARBA" id="ARBA00022525"/>
    </source>
</evidence>
<dbReference type="EMBL" id="CP061646">
    <property type="protein sequence ID" value="QNX73543.1"/>
    <property type="molecule type" value="Genomic_DNA"/>
</dbReference>
<dbReference type="Pfam" id="PF07591">
    <property type="entry name" value="PT-HINT"/>
    <property type="match status" value="1"/>
</dbReference>
<feature type="chain" id="PRO_5028941931" description="Hint domain-containing protein" evidence="4">
    <location>
        <begin position="20"/>
        <end position="2335"/>
    </location>
</feature>
<sequence length="2335" mass="258596">MKYKLLCLSILLAIHQAYAAESELSLSLNGESNVDSLGVLSHSIPIIVPPSINGFGPQLSISYNGQTSNGILGVGWNISGIPSVTRCNELKNGKIFTPVTSTVTEKSQSIPFSSSCFALNGQKLIKISPDSVEIGKTEFRLESDDFSKVTIELESNSATAIKKFIVKHGNGLVQEFAAAVKGNYKNSNGVYVENINEPVVYEWGLSSVKDINDNYWTVEYQDLNKGLLYPKTIKYTGNKSSVQPLTPANSIDFEYIDRGENEKKTGFIENGSLRILDKKLSKISIKSNEQIKMQYNFEYENIDDSTASTTRLKNISYCTYGIEKVCTLPTKIEWNSYGKDLITTPVRDMVEKIPNIDLSVGKQTIRMSTRKDVTIKELIYINKKDDGLKLYSSHVNPSSANINTTLSHPSILGYSSWLLTTADINNDGIEDLIVYGKGKEGSVSSLLFFTSSFDSNGIRKFDFYKELKDIPKPGLYIKDINAIDLDKDGIIDLVLHSGEDNIQSYPDRFDAIKLDVNGNIVLIKTASFNLNGNDIYNRGFTGASKFSNFKRDGSHNVLNIGGYNSDLYLCTFNLYNNILSDNKTISGCENNQKISEYGSGLNNLFSAYRKVITDYNQDGLDDLVLFQVIFLERHDNKVKFQVSLVPILATSSLSGNNFELQKEIFLEPFEIETNFKPLSYGGGRVGTYHFSEPIFADFNNDGYLDFFIYGGNPDKPYLLTYLQRPGQKYDGFLKDLRNFYKPTSAAEETTFTTNGFPTESSLFTNYDLSIVPTLSDINNDGFQEINLQFIAKPKTGSDGFIYSLFSQAAKSDVQNLSGAWLSLSSKVNNAQNMLRSIQTPDGRKQQFEYQNFSQAPESMEPRPFPIQPTSSAILVTKSVENYLNNVLGSKANYTYSSPRVDVKDNRFLGFETKVETLESYNKTANGSDVTNKLVKETIFNQNYPYIGMSKSVITKANDALVSKLIVNDTDLVSDSAYPTTKVKFPRIKKSIVQNYDLGKLISTTVTTENYENIFGNLLDSNVTTTSADGTSIYTTTVEPSYFPEDRINWIPGLIKERLVTSARTGQPAIQKKTAFEYDTKQRLKLKIDEPNDPALKLQSEYSYDSYGNINKISVTGTGNSSDTNIGTRVIQSFYEAGDGHSAGIFKTKEVNALAQLTTSKYDAVTGQMLSTTDFNNVTNTQIIDSIGRVVQSIPAVGAQTSTDYQLCKNFTDVGSNSSECEKGENYKITSLTALNAPVISYKDANGNIKRTVTKAYDNVNNIVVRNEYDPSGRLYRSSTPSLSNVGYGSLQWTSYEYDALGRIIKLTEPGNRITTYTYNGLESSITNAKGLKRVEKKNIAGEVVEIIDHDNNSLKYSRDALGRLTQTTDALGRSISLTLDKNGNKLQQVDPVLGTWQYRYNPLGQVVWQKDAKGQVTTFQYDVLGRLKQRTEPELTSTWVWDSAANGKGKLAQLTASNGFSESYAYDNFGRMYQTTTSKTIDPKAQGASDPDFISKWNFDAAGRPLAYAYPTGFGYRNIYDSNGYLKEVRNLAGNQLYWAANARDARGNVTQETLGNGLVTKTAYKADTGFIESINTGNAGIQQNTYAFDAIGNLTNRNQNLAGISINESFTYDNINRLKSVVNQKGETSSVNYDAIGNITSRSGKEAVNAAKSNNYTWTSFNMPLQIKQGTTTESFMYDANHERVRRTSVENGKTTTTVYINPRIDTGGTFEKSYLPNGTTEYTHHIYAGGDVIGSYVTNDKGTPPTGDLGSAYENGVAPNSATADISKTGPYRYFHKDHLNSIEVITDAAGNPLERLSYDSWGKRRNVDGTVASGVKGKNSIHGFTSHEMLDSIGLIHMNGRVYDPTIGRFISADPTIDGADGLQGYNRYAYVHNNPATLSDPDGYGLFSKLTKEIGRAVTTVLDNWLGTCSKSKGDCGISIGATYGPNNSGIGRQSDSEVALRPKIGFGGGINHDDYVFQFKYDGYGLNLDRFYVPDQYALPGNNYFDVTAFRAANKISYSLEDANLYFDNPQDMAAKLRAGGYGSDEEKAARRAWLKNELGDDLEGAGYAYDAMPVRKELAYALPIVKVPGMGLRALGRMLKGNPCGCFDDDTPVLTKDGYKRIVEIKEGDLVLARHEETGEIAYKPVKLVFVVPNRRIYLLKTIDSLGQENIIEVSDDHPFWVIDKKWVNSIDLKEGDQLLDAKNQVHKVVSITETDRVETTYNLEVDGYHTYFAGDASIWVHNNDCLSSFNPVGKAISKAYDDILLGNGTKRPTTFAGRAPHEKPWAGSIEYEVPGAANPGVTRILQKPNGQMGITFDHYKTITPFPSPWYKDGGTRDAYNKAIKNGIK</sequence>
<evidence type="ECO:0000256" key="3">
    <source>
        <dbReference type="ARBA" id="ARBA00023026"/>
    </source>
</evidence>
<feature type="domain" description="Hint" evidence="5">
    <location>
        <begin position="2090"/>
        <end position="2189"/>
    </location>
</feature>
<dbReference type="PANTHER" id="PTHR32305">
    <property type="match status" value="1"/>
</dbReference>
<gene>
    <name evidence="6" type="ORF">IC776_06730</name>
</gene>
<dbReference type="SUPFAM" id="SSF69318">
    <property type="entry name" value="Integrin alpha N-terminal domain"/>
    <property type="match status" value="1"/>
</dbReference>
<protein>
    <recommendedName>
        <fullName evidence="5">Hint domain-containing protein</fullName>
    </recommendedName>
</protein>
<dbReference type="InterPro" id="IPR003284">
    <property type="entry name" value="Sal_SpvB"/>
</dbReference>
<dbReference type="InterPro" id="IPR022385">
    <property type="entry name" value="Rhs_assc_core"/>
</dbReference>
<evidence type="ECO:0000256" key="1">
    <source>
        <dbReference type="ARBA" id="ARBA00004613"/>
    </source>
</evidence>
<dbReference type="InterPro" id="IPR031325">
    <property type="entry name" value="RHS_repeat"/>
</dbReference>
<evidence type="ECO:0000313" key="6">
    <source>
        <dbReference type="EMBL" id="QNX73543.1"/>
    </source>
</evidence>
<dbReference type="SUPFAM" id="SSF51294">
    <property type="entry name" value="Hedgehog/intein (Hint) domain"/>
    <property type="match status" value="1"/>
</dbReference>
<dbReference type="GO" id="GO:0005737">
    <property type="term" value="C:cytoplasm"/>
    <property type="evidence" value="ECO:0007669"/>
    <property type="project" value="InterPro"/>
</dbReference>
<dbReference type="Pfam" id="PF03534">
    <property type="entry name" value="SpvB"/>
    <property type="match status" value="1"/>
</dbReference>
<dbReference type="PROSITE" id="PS50818">
    <property type="entry name" value="INTEIN_C_TER"/>
    <property type="match status" value="1"/>
</dbReference>
<feature type="signal peptide" evidence="4">
    <location>
        <begin position="1"/>
        <end position="19"/>
    </location>
</feature>
<dbReference type="InterPro" id="IPR036844">
    <property type="entry name" value="Hint_dom_sf"/>
</dbReference>
<dbReference type="NCBIfam" id="TIGR03696">
    <property type="entry name" value="Rhs_assc_core"/>
    <property type="match status" value="1"/>
</dbReference>
<accession>A0A7H2VB10</accession>
<dbReference type="CDD" id="cd00081">
    <property type="entry name" value="Hint"/>
    <property type="match status" value="1"/>
</dbReference>
<keyword evidence="2" id="KW-0964">Secreted</keyword>
<dbReference type="InterPro" id="IPR006141">
    <property type="entry name" value="Intein_N"/>
</dbReference>
<dbReference type="GO" id="GO:0005576">
    <property type="term" value="C:extracellular region"/>
    <property type="evidence" value="ECO:0007669"/>
    <property type="project" value="UniProtKB-SubCell"/>
</dbReference>
<dbReference type="NCBIfam" id="TIGR01643">
    <property type="entry name" value="YD_repeat_2x"/>
    <property type="match status" value="3"/>
</dbReference>
<dbReference type="RefSeq" id="WP_191012957.1">
    <property type="nucleotide sequence ID" value="NZ_CP061646.1"/>
</dbReference>
<reference evidence="7" key="1">
    <citation type="submission" date="2020-09" db="EMBL/GenBank/DDBJ databases">
        <title>Clinical and molecular characterization of Acinetobacter seifertii in Taiwan.</title>
        <authorList>
            <person name="Li L.-H."/>
            <person name="Yang Y.-S."/>
            <person name="Sun J.-R."/>
            <person name="Huang T.-W."/>
            <person name="Huang W.-C."/>
            <person name="Wang Y.-C."/>
            <person name="Kuo T.-H."/>
            <person name="Kuo S.-C."/>
            <person name="Chen T.-L."/>
        </authorList>
    </citation>
    <scope>NUCLEOTIDE SEQUENCE [LARGE SCALE GENOMIC DNA]</scope>
    <source>
        <strain evidence="7">AS39</strain>
    </source>
</reference>
<dbReference type="InterPro" id="IPR028994">
    <property type="entry name" value="Integrin_alpha_N"/>
</dbReference>
<dbReference type="SMART" id="SM00306">
    <property type="entry name" value="HintN"/>
    <property type="match status" value="1"/>
</dbReference>
<keyword evidence="4" id="KW-0732">Signal</keyword>
<dbReference type="Pfam" id="PF05593">
    <property type="entry name" value="RHS_repeat"/>
    <property type="match status" value="3"/>
</dbReference>
<evidence type="ECO:0000313" key="7">
    <source>
        <dbReference type="Proteomes" id="UP000516666"/>
    </source>
</evidence>
<dbReference type="InterPro" id="IPR050708">
    <property type="entry name" value="T6SS_VgrG/RHS"/>
</dbReference>
<keyword evidence="3" id="KW-0843">Virulence</keyword>
<dbReference type="InterPro" id="IPR003587">
    <property type="entry name" value="Hint_dom_N"/>
</dbReference>
<proteinExistence type="predicted"/>
<organism evidence="6 7">
    <name type="scientific">Acinetobacter seifertii</name>
    <dbReference type="NCBI Taxonomy" id="1530123"/>
    <lineage>
        <taxon>Bacteria</taxon>
        <taxon>Pseudomonadati</taxon>
        <taxon>Pseudomonadota</taxon>
        <taxon>Gammaproteobacteria</taxon>
        <taxon>Moraxellales</taxon>
        <taxon>Moraxellaceae</taxon>
        <taxon>Acinetobacter</taxon>
        <taxon>Acinetobacter calcoaceticus/baumannii complex</taxon>
    </lineage>
</organism>
<evidence type="ECO:0000256" key="4">
    <source>
        <dbReference type="SAM" id="SignalP"/>
    </source>
</evidence>
<dbReference type="Proteomes" id="UP000516666">
    <property type="component" value="Chromosome"/>
</dbReference>
<dbReference type="InterPro" id="IPR006530">
    <property type="entry name" value="YD"/>
</dbReference>
<evidence type="ECO:0000259" key="5">
    <source>
        <dbReference type="SMART" id="SM00306"/>
    </source>
</evidence>
<dbReference type="InterPro" id="IPR030934">
    <property type="entry name" value="Intein_C"/>
</dbReference>
<dbReference type="PANTHER" id="PTHR32305:SF15">
    <property type="entry name" value="PROTEIN RHSA-RELATED"/>
    <property type="match status" value="1"/>
</dbReference>
<dbReference type="Gene3D" id="2.180.10.10">
    <property type="entry name" value="RHS repeat-associated core"/>
    <property type="match status" value="3"/>
</dbReference>
<reference evidence="6 7" key="2">
    <citation type="submission" date="2020-09" db="EMBL/GenBank/DDBJ databases">
        <authorList>
            <person name="Chen F.-J."/>
            <person name="Lee Y.-T."/>
        </authorList>
    </citation>
    <scope>NUCLEOTIDE SEQUENCE [LARGE SCALE GENOMIC DNA]</scope>
    <source>
        <strain evidence="6 7">AS39</strain>
    </source>
</reference>
<name>A0A7H2VB10_9GAMM</name>
<dbReference type="Gene3D" id="2.170.16.10">
    <property type="entry name" value="Hedgehog/Intein (Hint) domain"/>
    <property type="match status" value="1"/>
</dbReference>
<dbReference type="GO" id="GO:0016539">
    <property type="term" value="P:intein-mediated protein splicing"/>
    <property type="evidence" value="ECO:0007669"/>
    <property type="project" value="InterPro"/>
</dbReference>
<comment type="subcellular location">
    <subcellularLocation>
        <location evidence="1">Secreted</location>
    </subcellularLocation>
</comment>
<dbReference type="PROSITE" id="PS50817">
    <property type="entry name" value="INTEIN_N_TER"/>
    <property type="match status" value="1"/>
</dbReference>